<reference evidence="1 2" key="1">
    <citation type="submission" date="2021-11" db="EMBL/GenBank/DDBJ databases">
        <authorList>
            <person name="Huq M.A."/>
        </authorList>
    </citation>
    <scope>NUCLEOTIDE SEQUENCE [LARGE SCALE GENOMIC DNA]</scope>
    <source>
        <strain evidence="1 2">MAHUQ-52</strain>
    </source>
</reference>
<evidence type="ECO:0000313" key="2">
    <source>
        <dbReference type="Proteomes" id="UP001198701"/>
    </source>
</evidence>
<dbReference type="InterPro" id="IPR016181">
    <property type="entry name" value="Acyl_CoA_acyltransferase"/>
</dbReference>
<evidence type="ECO:0008006" key="3">
    <source>
        <dbReference type="Google" id="ProtNLM"/>
    </source>
</evidence>
<accession>A0ABS8IUC8</accession>
<sequence length="257" mass="28940">MEHTPTVSSRPLGFAVEAPVAMKSERLPFTIKRVQTEEDLMKAVKIRHAAYARHLPEFALSLAEPEECDFDSDSVVLLAESKLDGSPIGSARIQTNFHQPLHVEESVELPLWLMTRRLAEVTRLGIDEGRIGRLVKVALIKACFEYCEQNKVEWAVVTGRTPIDRQYEQLLFSDVFPNRELIPLRHVGNMPHRVMAFEIETGEERWTAAKHPLLGFFRHTRHADIDIGAPAAPQYQRMSGPLVTAPSAHAVTDSIFA</sequence>
<organism evidence="1 2">
    <name type="scientific">Massilia agrisoli</name>
    <dbReference type="NCBI Taxonomy" id="2892444"/>
    <lineage>
        <taxon>Bacteria</taxon>
        <taxon>Pseudomonadati</taxon>
        <taxon>Pseudomonadota</taxon>
        <taxon>Betaproteobacteria</taxon>
        <taxon>Burkholderiales</taxon>
        <taxon>Oxalobacteraceae</taxon>
        <taxon>Telluria group</taxon>
        <taxon>Massilia</taxon>
    </lineage>
</organism>
<dbReference type="SUPFAM" id="SSF55729">
    <property type="entry name" value="Acyl-CoA N-acyltransferases (Nat)"/>
    <property type="match status" value="1"/>
</dbReference>
<evidence type="ECO:0000313" key="1">
    <source>
        <dbReference type="EMBL" id="MCC6072030.1"/>
    </source>
</evidence>
<keyword evidence="2" id="KW-1185">Reference proteome</keyword>
<dbReference type="RefSeq" id="WP_229432898.1">
    <property type="nucleotide sequence ID" value="NZ_JAJHPV010000013.1"/>
</dbReference>
<dbReference type="Gene3D" id="3.40.630.30">
    <property type="match status" value="1"/>
</dbReference>
<dbReference type="EMBL" id="JAJHPV010000013">
    <property type="protein sequence ID" value="MCC6072030.1"/>
    <property type="molecule type" value="Genomic_DNA"/>
</dbReference>
<gene>
    <name evidence="1" type="ORF">LMJ30_13815</name>
</gene>
<comment type="caution">
    <text evidence="1">The sequence shown here is derived from an EMBL/GenBank/DDBJ whole genome shotgun (WGS) entry which is preliminary data.</text>
</comment>
<name>A0ABS8IUC8_9BURK</name>
<dbReference type="Proteomes" id="UP001198701">
    <property type="component" value="Unassembled WGS sequence"/>
</dbReference>
<proteinExistence type="predicted"/>
<protein>
    <recommendedName>
        <fullName evidence="3">N-acetyltransferase domain-containing protein</fullName>
    </recommendedName>
</protein>